<dbReference type="AlphaFoldDB" id="A0A517YMN5"/>
<sequence length="136" mass="15075">MDLTTPAVLFPAISLLLLAYTNRFLALAALIRSLHDRHSAEPNELIVAQIGNLRYRVQLIRNMQACGVLSLLLCTICIFLLFISQVLIAKITFGVSLLLMVASLGLSLREIQVSVQALNLQLRDLEKWEAGNSSTR</sequence>
<keyword evidence="1" id="KW-0812">Transmembrane</keyword>
<dbReference type="Pfam" id="PF11026">
    <property type="entry name" value="DUF2721"/>
    <property type="match status" value="1"/>
</dbReference>
<gene>
    <name evidence="2" type="ORF">ETAA8_66430</name>
</gene>
<dbReference type="Proteomes" id="UP000315017">
    <property type="component" value="Chromosome"/>
</dbReference>
<evidence type="ECO:0000313" key="3">
    <source>
        <dbReference type="Proteomes" id="UP000315017"/>
    </source>
</evidence>
<keyword evidence="1" id="KW-1133">Transmembrane helix</keyword>
<proteinExistence type="predicted"/>
<name>A0A517YMN5_9BACT</name>
<protein>
    <recommendedName>
        <fullName evidence="4">DUF2721 domain-containing protein</fullName>
    </recommendedName>
</protein>
<feature type="transmembrane region" description="Helical" evidence="1">
    <location>
        <begin position="88"/>
        <end position="108"/>
    </location>
</feature>
<feature type="transmembrane region" description="Helical" evidence="1">
    <location>
        <begin position="63"/>
        <end position="82"/>
    </location>
</feature>
<feature type="transmembrane region" description="Helical" evidence="1">
    <location>
        <begin position="12"/>
        <end position="31"/>
    </location>
</feature>
<keyword evidence="3" id="KW-1185">Reference proteome</keyword>
<dbReference type="OrthoDB" id="9813525at2"/>
<dbReference type="KEGG" id="aagg:ETAA8_66430"/>
<evidence type="ECO:0000313" key="2">
    <source>
        <dbReference type="EMBL" id="QDU31485.1"/>
    </source>
</evidence>
<organism evidence="2 3">
    <name type="scientific">Anatilimnocola aggregata</name>
    <dbReference type="NCBI Taxonomy" id="2528021"/>
    <lineage>
        <taxon>Bacteria</taxon>
        <taxon>Pseudomonadati</taxon>
        <taxon>Planctomycetota</taxon>
        <taxon>Planctomycetia</taxon>
        <taxon>Pirellulales</taxon>
        <taxon>Pirellulaceae</taxon>
        <taxon>Anatilimnocola</taxon>
    </lineage>
</organism>
<keyword evidence="1" id="KW-0472">Membrane</keyword>
<dbReference type="InterPro" id="IPR021279">
    <property type="entry name" value="DUF2721"/>
</dbReference>
<dbReference type="EMBL" id="CP036274">
    <property type="protein sequence ID" value="QDU31485.1"/>
    <property type="molecule type" value="Genomic_DNA"/>
</dbReference>
<accession>A0A517YMN5</accession>
<reference evidence="2 3" key="1">
    <citation type="submission" date="2019-02" db="EMBL/GenBank/DDBJ databases">
        <title>Deep-cultivation of Planctomycetes and their phenomic and genomic characterization uncovers novel biology.</title>
        <authorList>
            <person name="Wiegand S."/>
            <person name="Jogler M."/>
            <person name="Boedeker C."/>
            <person name="Pinto D."/>
            <person name="Vollmers J."/>
            <person name="Rivas-Marin E."/>
            <person name="Kohn T."/>
            <person name="Peeters S.H."/>
            <person name="Heuer A."/>
            <person name="Rast P."/>
            <person name="Oberbeckmann S."/>
            <person name="Bunk B."/>
            <person name="Jeske O."/>
            <person name="Meyerdierks A."/>
            <person name="Storesund J.E."/>
            <person name="Kallscheuer N."/>
            <person name="Luecker S."/>
            <person name="Lage O.M."/>
            <person name="Pohl T."/>
            <person name="Merkel B.J."/>
            <person name="Hornburger P."/>
            <person name="Mueller R.-W."/>
            <person name="Bruemmer F."/>
            <person name="Labrenz M."/>
            <person name="Spormann A.M."/>
            <person name="Op den Camp H."/>
            <person name="Overmann J."/>
            <person name="Amann R."/>
            <person name="Jetten M.S.M."/>
            <person name="Mascher T."/>
            <person name="Medema M.H."/>
            <person name="Devos D.P."/>
            <person name="Kaster A.-K."/>
            <person name="Ovreas L."/>
            <person name="Rohde M."/>
            <person name="Galperin M.Y."/>
            <person name="Jogler C."/>
        </authorList>
    </citation>
    <scope>NUCLEOTIDE SEQUENCE [LARGE SCALE GENOMIC DNA]</scope>
    <source>
        <strain evidence="2 3">ETA_A8</strain>
    </source>
</reference>
<evidence type="ECO:0008006" key="4">
    <source>
        <dbReference type="Google" id="ProtNLM"/>
    </source>
</evidence>
<evidence type="ECO:0000256" key="1">
    <source>
        <dbReference type="SAM" id="Phobius"/>
    </source>
</evidence>
<dbReference type="RefSeq" id="WP_145098694.1">
    <property type="nucleotide sequence ID" value="NZ_CP036274.1"/>
</dbReference>